<dbReference type="AlphaFoldDB" id="A0A953LI24"/>
<comment type="similarity">
    <text evidence="1">Belongs to the iron-sulfur cluster assembly SufBD family.</text>
</comment>
<dbReference type="Pfam" id="PF19295">
    <property type="entry name" value="SufBD_N"/>
    <property type="match status" value="1"/>
</dbReference>
<accession>A0A953LI24</accession>
<reference evidence="4" key="1">
    <citation type="submission" date="2017-11" db="EMBL/GenBank/DDBJ databases">
        <title>Three new genomes from thermophilic consortium.</title>
        <authorList>
            <person name="Quaggio R."/>
            <person name="Amgarten D."/>
            <person name="Setubal J.C."/>
        </authorList>
    </citation>
    <scope>NUCLEOTIDE SEQUENCE</scope>
    <source>
        <strain evidence="4">ZCTH01-B2</strain>
    </source>
</reference>
<sequence>MPTVTEPRFLEERRKAAQTLTETLSLPAKTDEAWRRTSLEGLDVLQYRPTAARVTLKGSVPEGVVFANLLDAAAEHAELVQRYLGRLFPMDQNLLTAAQAAHLNGGVLLYVPRGVVVEEPLEVVFEAQDGEAQYLHTLVIAEDNAEVTLLERYEGTGDYLSVHVVEVFPLQGARVRYGYLQNHSQDAWAFTFRRGLTGRDATLDWAGGEFGGALVRSEIVNDVSGEGSQSNLKVVFGATGRQHQDIVASQVHNGSYSRSDILGRGVLSGHAHTVFRGNGQINPAAKHAQTFQRQQALVLSETARADSIPALIINEHEVEGAGHAATVGQLDEEQLFYLMARGLTRQEAVRMLVLAFLSPVLEQIPVQELRDEMIRLMGEKVS</sequence>
<dbReference type="OMA" id="CSHGCTI"/>
<dbReference type="Pfam" id="PF01458">
    <property type="entry name" value="SUFBD_core"/>
    <property type="match status" value="1"/>
</dbReference>
<dbReference type="NCBIfam" id="TIGR01981">
    <property type="entry name" value="sufD"/>
    <property type="match status" value="1"/>
</dbReference>
<dbReference type="InterPro" id="IPR011542">
    <property type="entry name" value="SUF_FeS_clus_asmbl_SufD"/>
</dbReference>
<evidence type="ECO:0000313" key="5">
    <source>
        <dbReference type="Proteomes" id="UP000732377"/>
    </source>
</evidence>
<evidence type="ECO:0000256" key="1">
    <source>
        <dbReference type="ARBA" id="ARBA00043967"/>
    </source>
</evidence>
<dbReference type="GO" id="GO:0016226">
    <property type="term" value="P:iron-sulfur cluster assembly"/>
    <property type="evidence" value="ECO:0007669"/>
    <property type="project" value="InterPro"/>
</dbReference>
<evidence type="ECO:0000259" key="2">
    <source>
        <dbReference type="Pfam" id="PF01458"/>
    </source>
</evidence>
<dbReference type="InterPro" id="IPR055346">
    <property type="entry name" value="Fe-S_cluster_assembly_SufBD"/>
</dbReference>
<proteinExistence type="inferred from homology"/>
<dbReference type="InterPro" id="IPR037284">
    <property type="entry name" value="SUF_FeS_clus_asmbl_SufBD_sf"/>
</dbReference>
<comment type="caution">
    <text evidence="4">The sequence shown here is derived from an EMBL/GenBank/DDBJ whole genome shotgun (WGS) entry which is preliminary data.</text>
</comment>
<dbReference type="SUPFAM" id="SSF101960">
    <property type="entry name" value="Stabilizer of iron transporter SufD"/>
    <property type="match status" value="1"/>
</dbReference>
<gene>
    <name evidence="4" type="primary">sufD</name>
    <name evidence="4" type="ORF">CWE10_05075</name>
</gene>
<feature type="domain" description="SUF system FeS cluster assembly SufBD core" evidence="2">
    <location>
        <begin position="128"/>
        <end position="356"/>
    </location>
</feature>
<dbReference type="InterPro" id="IPR000825">
    <property type="entry name" value="SUF_FeS_clus_asmbl_SufBD_core"/>
</dbReference>
<protein>
    <submittedName>
        <fullName evidence="4">Fe-S cluster assembly protein SufD</fullName>
    </submittedName>
</protein>
<evidence type="ECO:0000259" key="3">
    <source>
        <dbReference type="Pfam" id="PF19295"/>
    </source>
</evidence>
<dbReference type="EMBL" id="PIUK01000031">
    <property type="protein sequence ID" value="MBY6275584.1"/>
    <property type="molecule type" value="Genomic_DNA"/>
</dbReference>
<dbReference type="InterPro" id="IPR045595">
    <property type="entry name" value="SufBD_N"/>
</dbReference>
<dbReference type="Proteomes" id="UP000732377">
    <property type="component" value="Unassembled WGS sequence"/>
</dbReference>
<name>A0A953LI24_SYMTR</name>
<dbReference type="RefSeq" id="WP_011196161.1">
    <property type="nucleotide sequence ID" value="NZ_PIUK01000031.1"/>
</dbReference>
<feature type="domain" description="SUF system FeS cluster assembly SufBD N-terminal" evidence="3">
    <location>
        <begin position="57"/>
        <end position="123"/>
    </location>
</feature>
<evidence type="ECO:0000313" key="4">
    <source>
        <dbReference type="EMBL" id="MBY6275584.1"/>
    </source>
</evidence>
<organism evidence="4 5">
    <name type="scientific">Symbiobacterium thermophilum</name>
    <dbReference type="NCBI Taxonomy" id="2734"/>
    <lineage>
        <taxon>Bacteria</taxon>
        <taxon>Bacillati</taxon>
        <taxon>Bacillota</taxon>
        <taxon>Clostridia</taxon>
        <taxon>Eubacteriales</taxon>
        <taxon>Symbiobacteriaceae</taxon>
        <taxon>Symbiobacterium</taxon>
    </lineage>
</organism>
<dbReference type="PANTHER" id="PTHR43575">
    <property type="entry name" value="PROTEIN ABCI7, CHLOROPLASTIC"/>
    <property type="match status" value="1"/>
</dbReference>
<dbReference type="PANTHER" id="PTHR43575:SF1">
    <property type="entry name" value="PROTEIN ABCI7, CHLOROPLASTIC"/>
    <property type="match status" value="1"/>
</dbReference>